<keyword evidence="1" id="KW-0479">Metal-binding</keyword>
<evidence type="ECO:0000313" key="3">
    <source>
        <dbReference type="EMBL" id="PIA32631.1"/>
    </source>
</evidence>
<keyword evidence="1" id="KW-0863">Zinc-finger</keyword>
<comment type="caution">
    <text evidence="1">Lacks conserved residue(s) required for the propagation of feature annotation.</text>
</comment>
<dbReference type="GO" id="GO:0003723">
    <property type="term" value="F:RNA binding"/>
    <property type="evidence" value="ECO:0007669"/>
    <property type="project" value="InterPro"/>
</dbReference>
<evidence type="ECO:0000313" key="4">
    <source>
        <dbReference type="Proteomes" id="UP000230069"/>
    </source>
</evidence>
<dbReference type="GO" id="GO:0008270">
    <property type="term" value="F:zinc ion binding"/>
    <property type="evidence" value="ECO:0007669"/>
    <property type="project" value="UniProtKB-UniRule"/>
</dbReference>
<dbReference type="Proteomes" id="UP000230069">
    <property type="component" value="Unassembled WGS sequence"/>
</dbReference>
<dbReference type="OrthoDB" id="1615036at2759"/>
<proteinExistence type="predicted"/>
<dbReference type="STRING" id="218851.A0A2G5CMW6"/>
<dbReference type="GO" id="GO:0000184">
    <property type="term" value="P:nuclear-transcribed mRNA catabolic process, nonsense-mediated decay"/>
    <property type="evidence" value="ECO:0007669"/>
    <property type="project" value="InterPro"/>
</dbReference>
<keyword evidence="4" id="KW-1185">Reference proteome</keyword>
<feature type="domain" description="Upf1" evidence="2">
    <location>
        <begin position="1"/>
        <end position="80"/>
    </location>
</feature>
<name>A0A2G5CMW6_AQUCA</name>
<gene>
    <name evidence="3" type="ORF">AQUCO_04400073v1</name>
</gene>
<dbReference type="InterPro" id="IPR018999">
    <property type="entry name" value="UPF1_CH/ZBD"/>
</dbReference>
<evidence type="ECO:0000256" key="1">
    <source>
        <dbReference type="PROSITE-ProRule" id="PRU01341"/>
    </source>
</evidence>
<dbReference type="GO" id="GO:0005524">
    <property type="term" value="F:ATP binding"/>
    <property type="evidence" value="ECO:0007669"/>
    <property type="project" value="InterPro"/>
</dbReference>
<feature type="region of interest" description="C4" evidence="1">
    <location>
        <begin position="15"/>
        <end position="45"/>
    </location>
</feature>
<dbReference type="GO" id="GO:0003724">
    <property type="term" value="F:RNA helicase activity"/>
    <property type="evidence" value="ECO:0007669"/>
    <property type="project" value="InterPro"/>
</dbReference>
<protein>
    <recommendedName>
        <fullName evidence="2">Upf1 domain-containing protein</fullName>
    </recommendedName>
</protein>
<dbReference type="Pfam" id="PF09416">
    <property type="entry name" value="UPF1_Zn_bind"/>
    <property type="match status" value="1"/>
</dbReference>
<dbReference type="GO" id="GO:0005737">
    <property type="term" value="C:cytoplasm"/>
    <property type="evidence" value="ECO:0007669"/>
    <property type="project" value="InterPro"/>
</dbReference>
<organism evidence="3 4">
    <name type="scientific">Aquilegia coerulea</name>
    <name type="common">Rocky mountain columbine</name>
    <dbReference type="NCBI Taxonomy" id="218851"/>
    <lineage>
        <taxon>Eukaryota</taxon>
        <taxon>Viridiplantae</taxon>
        <taxon>Streptophyta</taxon>
        <taxon>Embryophyta</taxon>
        <taxon>Tracheophyta</taxon>
        <taxon>Spermatophyta</taxon>
        <taxon>Magnoliopsida</taxon>
        <taxon>Ranunculales</taxon>
        <taxon>Ranunculaceae</taxon>
        <taxon>Thalictroideae</taxon>
        <taxon>Aquilegia</taxon>
    </lineage>
</organism>
<dbReference type="EMBL" id="KZ305061">
    <property type="protein sequence ID" value="PIA32631.1"/>
    <property type="molecule type" value="Genomic_DNA"/>
</dbReference>
<dbReference type="PROSITE" id="PS51997">
    <property type="entry name" value="UPF1_CH_RICH"/>
    <property type="match status" value="1"/>
</dbReference>
<reference evidence="3 4" key="1">
    <citation type="submission" date="2017-09" db="EMBL/GenBank/DDBJ databases">
        <title>WGS assembly of Aquilegia coerulea Goldsmith.</title>
        <authorList>
            <person name="Hodges S."/>
            <person name="Kramer E."/>
            <person name="Nordborg M."/>
            <person name="Tomkins J."/>
            <person name="Borevitz J."/>
            <person name="Derieg N."/>
            <person name="Yan J."/>
            <person name="Mihaltcheva S."/>
            <person name="Hayes R.D."/>
            <person name="Rokhsar D."/>
        </authorList>
    </citation>
    <scope>NUCLEOTIDE SEQUENCE [LARGE SCALE GENOMIC DNA]</scope>
    <source>
        <strain evidence="4">cv. Goldsmith</strain>
    </source>
</reference>
<dbReference type="AlphaFoldDB" id="A0A2G5CMW6"/>
<evidence type="ECO:0000259" key="2">
    <source>
        <dbReference type="PROSITE" id="PS51997"/>
    </source>
</evidence>
<keyword evidence="1" id="KW-0862">Zinc</keyword>
<accession>A0A2G5CMW6</accession>
<sequence length="80" mass="9289">MFSQGQSSGRNILEYYNCRCRNVFLLAFISSTTESLVVLICRNSCLSVGALKDLYWDLSQWYLLIDERYFLQSLVKCSTN</sequence>
<dbReference type="InParanoid" id="A0A2G5CMW6"/>